<dbReference type="SUPFAM" id="SSF56091">
    <property type="entry name" value="DNA ligase/mRNA capping enzyme, catalytic domain"/>
    <property type="match status" value="1"/>
</dbReference>
<dbReference type="EMBL" id="JAFCJH010000076">
    <property type="protein sequence ID" value="MBR0801280.1"/>
    <property type="molecule type" value="Genomic_DNA"/>
</dbReference>
<dbReference type="PROSITE" id="PS50160">
    <property type="entry name" value="DNA_LIGASE_A3"/>
    <property type="match status" value="1"/>
</dbReference>
<protein>
    <submittedName>
        <fullName evidence="4">DNA ligase</fullName>
    </submittedName>
</protein>
<sequence length="198" mass="23013">MRKPLELCKPVAKQVVPTGPDWIHEIKYDGYRGRVIRDGKDVKVLSRSGLDWTWRYPWIGEAASMIRVSRFEIDGEICVLDVRGISQFDWLHSNRHNDAAQLYAFDLLTFDGDDLRTLPLEARKSKLAKLLERRPEGTFVAPYERGEIGPDLFHAACQMNLEGLVSKHLGRQYRPKTCDWVKVKNRHHPAFRRVVDQF</sequence>
<evidence type="ECO:0000313" key="4">
    <source>
        <dbReference type="EMBL" id="MBR0801280.1"/>
    </source>
</evidence>
<evidence type="ECO:0000256" key="1">
    <source>
        <dbReference type="ARBA" id="ARBA00007572"/>
    </source>
</evidence>
<name>A0ABS5FX32_9BRAD</name>
<dbReference type="Gene3D" id="3.30.470.30">
    <property type="entry name" value="DNA ligase/mRNA capping enzyme"/>
    <property type="match status" value="1"/>
</dbReference>
<accession>A0ABS5FX32</accession>
<dbReference type="PANTHER" id="PTHR45674:SF4">
    <property type="entry name" value="DNA LIGASE 1"/>
    <property type="match status" value="1"/>
</dbReference>
<feature type="domain" description="ATP-dependent DNA ligase family profile" evidence="3">
    <location>
        <begin position="102"/>
        <end position="198"/>
    </location>
</feature>
<dbReference type="Pfam" id="PF01068">
    <property type="entry name" value="DNA_ligase_A_M"/>
    <property type="match status" value="1"/>
</dbReference>
<keyword evidence="5" id="KW-1185">Reference proteome</keyword>
<dbReference type="RefSeq" id="WP_212495380.1">
    <property type="nucleotide sequence ID" value="NZ_JAFCJH010000076.1"/>
</dbReference>
<comment type="caution">
    <text evidence="4">The sequence shown here is derived from an EMBL/GenBank/DDBJ whole genome shotgun (WGS) entry which is preliminary data.</text>
</comment>
<dbReference type="Proteomes" id="UP001315278">
    <property type="component" value="Unassembled WGS sequence"/>
</dbReference>
<comment type="similarity">
    <text evidence="1">Belongs to the ATP-dependent DNA ligase family.</text>
</comment>
<proteinExistence type="inferred from homology"/>
<evidence type="ECO:0000256" key="2">
    <source>
        <dbReference type="ARBA" id="ARBA00022598"/>
    </source>
</evidence>
<organism evidence="4 5">
    <name type="scientific">Bradyrhizobium jicamae</name>
    <dbReference type="NCBI Taxonomy" id="280332"/>
    <lineage>
        <taxon>Bacteria</taxon>
        <taxon>Pseudomonadati</taxon>
        <taxon>Pseudomonadota</taxon>
        <taxon>Alphaproteobacteria</taxon>
        <taxon>Hyphomicrobiales</taxon>
        <taxon>Nitrobacteraceae</taxon>
        <taxon>Bradyrhizobium</taxon>
    </lineage>
</organism>
<evidence type="ECO:0000313" key="5">
    <source>
        <dbReference type="Proteomes" id="UP001315278"/>
    </source>
</evidence>
<evidence type="ECO:0000259" key="3">
    <source>
        <dbReference type="PROSITE" id="PS50160"/>
    </source>
</evidence>
<dbReference type="InterPro" id="IPR050191">
    <property type="entry name" value="ATP-dep_DNA_ligase"/>
</dbReference>
<dbReference type="CDD" id="cd07906">
    <property type="entry name" value="Adenylation_DNA_ligase_LigD_LigC"/>
    <property type="match status" value="1"/>
</dbReference>
<dbReference type="GO" id="GO:0016874">
    <property type="term" value="F:ligase activity"/>
    <property type="evidence" value="ECO:0007669"/>
    <property type="project" value="UniProtKB-KW"/>
</dbReference>
<keyword evidence="2 4" id="KW-0436">Ligase</keyword>
<gene>
    <name evidence="4" type="ORF">JQ615_38630</name>
</gene>
<dbReference type="InterPro" id="IPR012310">
    <property type="entry name" value="DNA_ligase_ATP-dep_cent"/>
</dbReference>
<reference evidence="5" key="1">
    <citation type="journal article" date="2021" name="ISME J.">
        <title>Evolutionary origin and ecological implication of a unique nif island in free-living Bradyrhizobium lineages.</title>
        <authorList>
            <person name="Tao J."/>
        </authorList>
    </citation>
    <scope>NUCLEOTIDE SEQUENCE [LARGE SCALE GENOMIC DNA]</scope>
    <source>
        <strain evidence="5">SZCCT0434</strain>
    </source>
</reference>
<dbReference type="Gene3D" id="3.30.1490.70">
    <property type="match status" value="1"/>
</dbReference>
<dbReference type="PANTHER" id="PTHR45674">
    <property type="entry name" value="DNA LIGASE 1/3 FAMILY MEMBER"/>
    <property type="match status" value="1"/>
</dbReference>